<dbReference type="GO" id="GO:0003713">
    <property type="term" value="F:transcription coactivator activity"/>
    <property type="evidence" value="ECO:0007669"/>
    <property type="project" value="InterPro"/>
</dbReference>
<feature type="domain" description="ARC105/Med15 mediator subunit C-terminal" evidence="6">
    <location>
        <begin position="840"/>
        <end position="909"/>
    </location>
</feature>
<evidence type="ECO:0000259" key="6">
    <source>
        <dbReference type="Pfam" id="PF21539"/>
    </source>
</evidence>
<evidence type="ECO:0000259" key="5">
    <source>
        <dbReference type="Pfam" id="PF16987"/>
    </source>
</evidence>
<dbReference type="Pfam" id="PF21539">
    <property type="entry name" value="Med15_C"/>
    <property type="match status" value="1"/>
</dbReference>
<keyword evidence="8" id="KW-1185">Reference proteome</keyword>
<name>A0AAQ3U190_PASNO</name>
<organism evidence="7 8">
    <name type="scientific">Paspalum notatum var. saurae</name>
    <dbReference type="NCBI Taxonomy" id="547442"/>
    <lineage>
        <taxon>Eukaryota</taxon>
        <taxon>Viridiplantae</taxon>
        <taxon>Streptophyta</taxon>
        <taxon>Embryophyta</taxon>
        <taxon>Tracheophyta</taxon>
        <taxon>Spermatophyta</taxon>
        <taxon>Magnoliopsida</taxon>
        <taxon>Liliopsida</taxon>
        <taxon>Poales</taxon>
        <taxon>Poaceae</taxon>
        <taxon>PACMAD clade</taxon>
        <taxon>Panicoideae</taxon>
        <taxon>Andropogonodae</taxon>
        <taxon>Paspaleae</taxon>
        <taxon>Paspalinae</taxon>
        <taxon>Paspalum</taxon>
    </lineage>
</organism>
<dbReference type="InterPro" id="IPR044661">
    <property type="entry name" value="MED15a/b/c-like"/>
</dbReference>
<comment type="subcellular location">
    <subcellularLocation>
        <location evidence="1">Nucleus</location>
    </subcellularLocation>
</comment>
<sequence>MQGGGGGGAGCRWKGELDPVLRLGVVQRISPMLAEFRETPEQLHQLAANFEEDIFSDAQSKIDYMRRVSNRVITYQKLINLRDDANRQQQQTQMVHQMQLADTVQAIHGVNYPFAATPQGVPATASPSWPLFQSQNQHMTRPFPESNMWTYHVDQGPPDMMPMFYPTMNSQPATAAPMAPTVQPSEQIMHSIYMQGHNQSPAMQLQPPTDVARGHLASSAAQLQGQPIAGPNGQQNHFLERNVFANAQHLQPTTTHPQHFGITQHRVGKQSYQMLGANVENMNNNSSSGCDNQQNAGWASGLQSPLKACEQVAVERQTNMESQPMPPAQKQITVNQKSNVHCPSPQNPARMGSAGEVNWREEMLQEIKTLKDTYFSELMEINQSCVVPKLTEEQLKSLPAEKADQHKHMLHYKSCVSDVLNFLQLEKSLETYKGELPKYQKTIEYILSFYRERKACNAEMNTGQESKNCPRKHPPQTIHSIADTGQFTGGISNQEKLPPDESIGQMSQDIVRTPSAGEKTHLNHLQEMSPYLSSRSPGTLQSLPTNTVELFCMLSPIAKLGAASPSAILNSTAQSPIAKPGVVATASPSVSVKSTLTSSLDLENSGFGAAASPCESVKSASSATAKSGNVPIASPSDRDSSFLLHNNAAENGCRQAGPTKLWTPAPQCHTQTPADQAEDQEPGRAKTLVAKKPIDRLIAAVRSSSPAMLKSADNLMKSALSDMDSVPLISIGSKCVYNILPSESRILGSTATIDLDTSDSKSSLYFRLKRRKTQNAKDALLDEIAATNNRLIDILISVTSNNRADGTASCNGVTLVKLSYTAVSLSPGLKSHFETSGFQPLVVPVTLLIPADYPKISPVIMDNEGDAQLRTKFNCISVAVDEAFRLALRNLQEPRSLDEMARAWDSCVRRTIKEYVSRLGGGTLTSNLGWCVGLIGEWTKVECRRLE</sequence>
<dbReference type="InterPro" id="IPR036546">
    <property type="entry name" value="MED15_KIX"/>
</dbReference>
<gene>
    <name evidence="7" type="ORF">U9M48_030727</name>
</gene>
<dbReference type="PANTHER" id="PTHR33137">
    <property type="entry name" value="MEDIATOR OF RNA POLYMERASE II TRANSCRIPTION SUBUNIT 15A-RELATED"/>
    <property type="match status" value="1"/>
</dbReference>
<dbReference type="InterPro" id="IPR048386">
    <property type="entry name" value="Med15_C"/>
</dbReference>
<protein>
    <recommendedName>
        <fullName evidence="9">Mediator complex subunit 15 KIX domain-containing protein</fullName>
    </recommendedName>
</protein>
<evidence type="ECO:0008006" key="9">
    <source>
        <dbReference type="Google" id="ProtNLM"/>
    </source>
</evidence>
<keyword evidence="2" id="KW-0805">Transcription regulation</keyword>
<dbReference type="PANTHER" id="PTHR33137:SF42">
    <property type="entry name" value="MEDIATOR COMPLEX SUBUNIT 15 KIX DOMAIN-CONTAINING PROTEIN"/>
    <property type="match status" value="1"/>
</dbReference>
<evidence type="ECO:0000313" key="7">
    <source>
        <dbReference type="EMBL" id="WVZ83596.1"/>
    </source>
</evidence>
<keyword evidence="4" id="KW-0539">Nucleus</keyword>
<dbReference type="Pfam" id="PF16987">
    <property type="entry name" value="KIX_2"/>
    <property type="match status" value="1"/>
</dbReference>
<proteinExistence type="predicted"/>
<dbReference type="GO" id="GO:0005634">
    <property type="term" value="C:nucleus"/>
    <property type="evidence" value="ECO:0007669"/>
    <property type="project" value="UniProtKB-SubCell"/>
</dbReference>
<reference evidence="7 8" key="1">
    <citation type="submission" date="2024-02" db="EMBL/GenBank/DDBJ databases">
        <title>High-quality chromosome-scale genome assembly of Pensacola bahiagrass (Paspalum notatum Flugge var. saurae).</title>
        <authorList>
            <person name="Vega J.M."/>
            <person name="Podio M."/>
            <person name="Orjuela J."/>
            <person name="Siena L.A."/>
            <person name="Pessino S.C."/>
            <person name="Combes M.C."/>
            <person name="Mariac C."/>
            <person name="Albertini E."/>
            <person name="Pupilli F."/>
            <person name="Ortiz J.P.A."/>
            <person name="Leblanc O."/>
        </authorList>
    </citation>
    <scope>NUCLEOTIDE SEQUENCE [LARGE SCALE GENOMIC DNA]</scope>
    <source>
        <strain evidence="7">R1</strain>
        <tissue evidence="7">Leaf</tissue>
    </source>
</reference>
<dbReference type="GO" id="GO:0031490">
    <property type="term" value="F:chromatin DNA binding"/>
    <property type="evidence" value="ECO:0007669"/>
    <property type="project" value="InterPro"/>
</dbReference>
<evidence type="ECO:0000256" key="3">
    <source>
        <dbReference type="ARBA" id="ARBA00023163"/>
    </source>
</evidence>
<accession>A0AAQ3U190</accession>
<keyword evidence="3" id="KW-0804">Transcription</keyword>
<evidence type="ECO:0000256" key="1">
    <source>
        <dbReference type="ARBA" id="ARBA00004123"/>
    </source>
</evidence>
<evidence type="ECO:0000256" key="4">
    <source>
        <dbReference type="ARBA" id="ARBA00023242"/>
    </source>
</evidence>
<evidence type="ECO:0000313" key="8">
    <source>
        <dbReference type="Proteomes" id="UP001341281"/>
    </source>
</evidence>
<evidence type="ECO:0000256" key="2">
    <source>
        <dbReference type="ARBA" id="ARBA00023015"/>
    </source>
</evidence>
<dbReference type="AlphaFoldDB" id="A0AAQ3U190"/>
<feature type="domain" description="Mediator complex subunit 15 KIX" evidence="5">
    <location>
        <begin position="12"/>
        <end position="77"/>
    </location>
</feature>
<dbReference type="InterPro" id="IPR036529">
    <property type="entry name" value="KIX_dom_sf"/>
</dbReference>
<dbReference type="Gene3D" id="1.10.246.20">
    <property type="entry name" value="Coactivator CBP, KIX domain"/>
    <property type="match status" value="1"/>
</dbReference>
<dbReference type="Proteomes" id="UP001341281">
    <property type="component" value="Chromosome 07"/>
</dbReference>
<dbReference type="EMBL" id="CP144751">
    <property type="protein sequence ID" value="WVZ83596.1"/>
    <property type="molecule type" value="Genomic_DNA"/>
</dbReference>